<name>A0A448ZMV9_9STRA</name>
<proteinExistence type="inferred from homology"/>
<feature type="region of interest" description="Disordered" evidence="7">
    <location>
        <begin position="33"/>
        <end position="98"/>
    </location>
</feature>
<keyword evidence="5 8" id="KW-0472">Membrane</keyword>
<dbReference type="EMBL" id="CAACVS010000540">
    <property type="protein sequence ID" value="VEU43370.1"/>
    <property type="molecule type" value="Genomic_DNA"/>
</dbReference>
<dbReference type="InterPro" id="IPR011701">
    <property type="entry name" value="MFS"/>
</dbReference>
<feature type="transmembrane region" description="Helical" evidence="8">
    <location>
        <begin position="161"/>
        <end position="184"/>
    </location>
</feature>
<evidence type="ECO:0000313" key="10">
    <source>
        <dbReference type="EMBL" id="VEU43370.1"/>
    </source>
</evidence>
<dbReference type="Gene3D" id="1.20.1250.20">
    <property type="entry name" value="MFS general substrate transporter like domains"/>
    <property type="match status" value="1"/>
</dbReference>
<dbReference type="InterPro" id="IPR036259">
    <property type="entry name" value="MFS_trans_sf"/>
</dbReference>
<evidence type="ECO:0008006" key="12">
    <source>
        <dbReference type="Google" id="ProtNLM"/>
    </source>
</evidence>
<comment type="similarity">
    <text evidence="6">Belongs to the major facilitator superfamily. Spinster (TC 2.A.1.49) family.</text>
</comment>
<reference evidence="10 11" key="1">
    <citation type="submission" date="2019-01" db="EMBL/GenBank/DDBJ databases">
        <authorList>
            <person name="Ferrante I. M."/>
        </authorList>
    </citation>
    <scope>NUCLEOTIDE SEQUENCE [LARGE SCALE GENOMIC DNA]</scope>
    <source>
        <strain evidence="10 11">B856</strain>
    </source>
</reference>
<dbReference type="PANTHER" id="PTHR23505">
    <property type="entry name" value="SPINSTER"/>
    <property type="match status" value="1"/>
</dbReference>
<feature type="compositionally biased region" description="Acidic residues" evidence="7">
    <location>
        <begin position="87"/>
        <end position="97"/>
    </location>
</feature>
<dbReference type="GO" id="GO:0022857">
    <property type="term" value="F:transmembrane transporter activity"/>
    <property type="evidence" value="ECO:0007669"/>
    <property type="project" value="InterPro"/>
</dbReference>
<evidence type="ECO:0000256" key="8">
    <source>
        <dbReference type="SAM" id="Phobius"/>
    </source>
</evidence>
<feature type="transmembrane region" description="Helical" evidence="8">
    <location>
        <begin position="425"/>
        <end position="444"/>
    </location>
</feature>
<protein>
    <recommendedName>
        <fullName evidence="12">Major facilitator superfamily (MFS) profile domain-containing protein</fullName>
    </recommendedName>
</protein>
<sequence>MSADRHPRRTRRVLGFAYLLSIILARLDAGTSFSLPPPTRQPASTFGAKQKQKPPPNALACNHLRRHGSSMGRTTRQRPSPATEMAATDEGETEADENGSNTIRNWFFGLVLPLQLVYASNQLTRSSIYYLVDFSPGATSGATADPFRAMNVAIGFSEAQYGLLASLAFTGLFALASLGAGAAADKFDRKAMTVGSAVGWSAAILGTALSTTYTEVLSWRIAMGLFCAFSTPTAYTLISERVPKDRLSLATSIYGTGVALGGALASLSILLDDRIGWSQTLLAIGGSGLLSAVLAAVAVPGEASATKDPSIEAAGDATPGAGEPSYSFADGVSEALATPRARWIYGGSFLRFCSGLCIGVWSAPFFREAFPDHASDYAVAQALITAVASTVSGLAGGAAADYLSSAVEADGEKDGGEGALDATGIRLWIPVIGSLAAAPAWYLALHSTDSFQAAMLWLTVEYLVAECWFGPTISTLLSTVPSKVGGTAQGMFTLTGALANLSPTFLGYLYGQASLSPPSEGGIEAAAQSELLPVLLTTGVCFGYVSSAFCFAMGARTPPPAAAIEAEAN</sequence>
<comment type="subcellular location">
    <subcellularLocation>
        <location evidence="1">Membrane</location>
        <topology evidence="1">Multi-pass membrane protein</topology>
    </subcellularLocation>
</comment>
<evidence type="ECO:0000256" key="5">
    <source>
        <dbReference type="ARBA" id="ARBA00023136"/>
    </source>
</evidence>
<feature type="signal peptide" evidence="9">
    <location>
        <begin position="1"/>
        <end position="25"/>
    </location>
</feature>
<dbReference type="OrthoDB" id="3639251at2759"/>
<keyword evidence="4 8" id="KW-1133">Transmembrane helix</keyword>
<dbReference type="GO" id="GO:0016020">
    <property type="term" value="C:membrane"/>
    <property type="evidence" value="ECO:0007669"/>
    <property type="project" value="UniProtKB-SubCell"/>
</dbReference>
<evidence type="ECO:0000256" key="9">
    <source>
        <dbReference type="SAM" id="SignalP"/>
    </source>
</evidence>
<evidence type="ECO:0000256" key="6">
    <source>
        <dbReference type="ARBA" id="ARBA00024338"/>
    </source>
</evidence>
<dbReference type="PANTHER" id="PTHR23505:SF52">
    <property type="entry name" value="MAJOR FACILITATOR SUPERFAMILY PROTEIN"/>
    <property type="match status" value="1"/>
</dbReference>
<feature type="transmembrane region" description="Helical" evidence="8">
    <location>
        <begin position="277"/>
        <end position="299"/>
    </location>
</feature>
<feature type="transmembrane region" description="Helical" evidence="8">
    <location>
        <begin position="217"/>
        <end position="237"/>
    </location>
</feature>
<keyword evidence="9" id="KW-0732">Signal</keyword>
<keyword evidence="11" id="KW-1185">Reference proteome</keyword>
<evidence type="ECO:0000256" key="7">
    <source>
        <dbReference type="SAM" id="MobiDB-lite"/>
    </source>
</evidence>
<feature type="transmembrane region" description="Helical" evidence="8">
    <location>
        <begin position="378"/>
        <end position="404"/>
    </location>
</feature>
<feature type="transmembrane region" description="Helical" evidence="8">
    <location>
        <begin position="249"/>
        <end position="271"/>
    </location>
</feature>
<dbReference type="Pfam" id="PF07690">
    <property type="entry name" value="MFS_1"/>
    <property type="match status" value="1"/>
</dbReference>
<dbReference type="Proteomes" id="UP000291116">
    <property type="component" value="Unassembled WGS sequence"/>
</dbReference>
<evidence type="ECO:0000256" key="1">
    <source>
        <dbReference type="ARBA" id="ARBA00004141"/>
    </source>
</evidence>
<organism evidence="10 11">
    <name type="scientific">Pseudo-nitzschia multistriata</name>
    <dbReference type="NCBI Taxonomy" id="183589"/>
    <lineage>
        <taxon>Eukaryota</taxon>
        <taxon>Sar</taxon>
        <taxon>Stramenopiles</taxon>
        <taxon>Ochrophyta</taxon>
        <taxon>Bacillariophyta</taxon>
        <taxon>Bacillariophyceae</taxon>
        <taxon>Bacillariophycidae</taxon>
        <taxon>Bacillariales</taxon>
        <taxon>Bacillariaceae</taxon>
        <taxon>Pseudo-nitzschia</taxon>
    </lineage>
</organism>
<dbReference type="InterPro" id="IPR044770">
    <property type="entry name" value="MFS_spinster-like"/>
</dbReference>
<keyword evidence="3 8" id="KW-0812">Transmembrane</keyword>
<evidence type="ECO:0000313" key="11">
    <source>
        <dbReference type="Proteomes" id="UP000291116"/>
    </source>
</evidence>
<accession>A0A448ZMV9</accession>
<evidence type="ECO:0000256" key="3">
    <source>
        <dbReference type="ARBA" id="ARBA00022692"/>
    </source>
</evidence>
<evidence type="ECO:0000256" key="4">
    <source>
        <dbReference type="ARBA" id="ARBA00022989"/>
    </source>
</evidence>
<feature type="chain" id="PRO_5019091232" description="Major facilitator superfamily (MFS) profile domain-containing protein" evidence="9">
    <location>
        <begin position="26"/>
        <end position="569"/>
    </location>
</feature>
<gene>
    <name evidence="10" type="ORF">PSNMU_V1.4_AUG-EV-PASAV3_0103930</name>
</gene>
<feature type="compositionally biased region" description="Polar residues" evidence="7">
    <location>
        <begin position="71"/>
        <end position="80"/>
    </location>
</feature>
<dbReference type="AlphaFoldDB" id="A0A448ZMV9"/>
<keyword evidence="2" id="KW-0813">Transport</keyword>
<feature type="transmembrane region" description="Helical" evidence="8">
    <location>
        <begin position="349"/>
        <end position="366"/>
    </location>
</feature>
<dbReference type="SUPFAM" id="SSF103473">
    <property type="entry name" value="MFS general substrate transporter"/>
    <property type="match status" value="1"/>
</dbReference>
<evidence type="ECO:0000256" key="2">
    <source>
        <dbReference type="ARBA" id="ARBA00022448"/>
    </source>
</evidence>